<evidence type="ECO:0000313" key="4">
    <source>
        <dbReference type="Proteomes" id="UP000516439"/>
    </source>
</evidence>
<feature type="signal peptide" evidence="1">
    <location>
        <begin position="1"/>
        <end position="19"/>
    </location>
</feature>
<feature type="domain" description="7TM-DISM receptor extracellular" evidence="2">
    <location>
        <begin position="36"/>
        <end position="88"/>
    </location>
</feature>
<sequence length="113" mass="12994">MKTIFILIAFLIEGSFCMAQPLIQVEKQTFVNVGKAGYFWQDALKTTSFEKVEQFKAERFSKGESAIFNGGTSGKVWWMKFRFTKNNQTIPICISNTPISIRSMYFIVMNKGR</sequence>
<keyword evidence="1" id="KW-0732">Signal</keyword>
<evidence type="ECO:0000256" key="1">
    <source>
        <dbReference type="SAM" id="SignalP"/>
    </source>
</evidence>
<gene>
    <name evidence="3" type="ORF">H9N25_10035</name>
</gene>
<evidence type="ECO:0000313" key="3">
    <source>
        <dbReference type="EMBL" id="QNR86687.1"/>
    </source>
</evidence>
<protein>
    <recommendedName>
        <fullName evidence="2">7TM-DISM receptor extracellular domain-containing protein</fullName>
    </recommendedName>
</protein>
<name>A0ABX6TN24_9SPHI</name>
<reference evidence="3 4" key="1">
    <citation type="submission" date="2020-09" db="EMBL/GenBank/DDBJ databases">
        <title>Pedobacter sp. SW-16 isolated from soil near Yeocheon.</title>
        <authorList>
            <person name="Im H.S."/>
            <person name="Joung Y."/>
            <person name="Lee S.-S."/>
        </authorList>
    </citation>
    <scope>NUCLEOTIDE SEQUENCE [LARGE SCALE GENOMIC DNA]</scope>
    <source>
        <strain evidence="3 4">SW-16</strain>
    </source>
</reference>
<keyword evidence="4" id="KW-1185">Reference proteome</keyword>
<proteinExistence type="predicted"/>
<dbReference type="Gene3D" id="2.60.40.2380">
    <property type="match status" value="1"/>
</dbReference>
<evidence type="ECO:0000259" key="2">
    <source>
        <dbReference type="Pfam" id="PF07696"/>
    </source>
</evidence>
<dbReference type="InterPro" id="IPR011622">
    <property type="entry name" value="7TMR_DISM_rcpt_extracell_dom2"/>
</dbReference>
<organism evidence="3 4">
    <name type="scientific">Pedobacter riviphilus</name>
    <dbReference type="NCBI Taxonomy" id="2766984"/>
    <lineage>
        <taxon>Bacteria</taxon>
        <taxon>Pseudomonadati</taxon>
        <taxon>Bacteroidota</taxon>
        <taxon>Sphingobacteriia</taxon>
        <taxon>Sphingobacteriales</taxon>
        <taxon>Sphingobacteriaceae</taxon>
        <taxon>Pedobacter</taxon>
    </lineage>
</organism>
<dbReference type="EMBL" id="CP061171">
    <property type="protein sequence ID" value="QNR86687.1"/>
    <property type="molecule type" value="Genomic_DNA"/>
</dbReference>
<accession>A0ABX6TN24</accession>
<dbReference type="RefSeq" id="WP_190328775.1">
    <property type="nucleotide sequence ID" value="NZ_CP061171.1"/>
</dbReference>
<dbReference type="Pfam" id="PF07696">
    <property type="entry name" value="7TMR-DISMED2"/>
    <property type="match status" value="1"/>
</dbReference>
<dbReference type="Proteomes" id="UP000516439">
    <property type="component" value="Chromosome"/>
</dbReference>
<feature type="chain" id="PRO_5046640939" description="7TM-DISM receptor extracellular domain-containing protein" evidence="1">
    <location>
        <begin position="20"/>
        <end position="113"/>
    </location>
</feature>